<proteinExistence type="predicted"/>
<reference evidence="1 2" key="1">
    <citation type="submission" date="2019-05" db="EMBL/GenBank/DDBJ databases">
        <title>Another draft genome of Portunus trituberculatus and its Hox gene families provides insights of decapod evolution.</title>
        <authorList>
            <person name="Jeong J.-H."/>
            <person name="Song I."/>
            <person name="Kim S."/>
            <person name="Choi T."/>
            <person name="Kim D."/>
            <person name="Ryu S."/>
            <person name="Kim W."/>
        </authorList>
    </citation>
    <scope>NUCLEOTIDE SEQUENCE [LARGE SCALE GENOMIC DNA]</scope>
    <source>
        <tissue evidence="1">Muscle</tissue>
    </source>
</reference>
<comment type="caution">
    <text evidence="1">The sequence shown here is derived from an EMBL/GenBank/DDBJ whole genome shotgun (WGS) entry which is preliminary data.</text>
</comment>
<evidence type="ECO:0000313" key="2">
    <source>
        <dbReference type="Proteomes" id="UP000324222"/>
    </source>
</evidence>
<dbReference type="Proteomes" id="UP000324222">
    <property type="component" value="Unassembled WGS sequence"/>
</dbReference>
<keyword evidence="2" id="KW-1185">Reference proteome</keyword>
<dbReference type="EMBL" id="VSRR010000478">
    <property type="protein sequence ID" value="MPC16101.1"/>
    <property type="molecule type" value="Genomic_DNA"/>
</dbReference>
<gene>
    <name evidence="1" type="ORF">E2C01_008917</name>
</gene>
<protein>
    <submittedName>
        <fullName evidence="1">Uncharacterized protein</fullName>
    </submittedName>
</protein>
<evidence type="ECO:0000313" key="1">
    <source>
        <dbReference type="EMBL" id="MPC16101.1"/>
    </source>
</evidence>
<organism evidence="1 2">
    <name type="scientific">Portunus trituberculatus</name>
    <name type="common">Swimming crab</name>
    <name type="synonym">Neptunus trituberculatus</name>
    <dbReference type="NCBI Taxonomy" id="210409"/>
    <lineage>
        <taxon>Eukaryota</taxon>
        <taxon>Metazoa</taxon>
        <taxon>Ecdysozoa</taxon>
        <taxon>Arthropoda</taxon>
        <taxon>Crustacea</taxon>
        <taxon>Multicrustacea</taxon>
        <taxon>Malacostraca</taxon>
        <taxon>Eumalacostraca</taxon>
        <taxon>Eucarida</taxon>
        <taxon>Decapoda</taxon>
        <taxon>Pleocyemata</taxon>
        <taxon>Brachyura</taxon>
        <taxon>Eubrachyura</taxon>
        <taxon>Portunoidea</taxon>
        <taxon>Portunidae</taxon>
        <taxon>Portuninae</taxon>
        <taxon>Portunus</taxon>
    </lineage>
</organism>
<accession>A0A5B7D460</accession>
<sequence>MYGGIISVEAWIGQEVWLRSLRIIEREWVTVQNPEEHYY</sequence>
<dbReference type="AlphaFoldDB" id="A0A5B7D460"/>
<name>A0A5B7D460_PORTR</name>